<dbReference type="CDD" id="cd12797">
    <property type="entry name" value="M23_peptidase"/>
    <property type="match status" value="1"/>
</dbReference>
<dbReference type="GO" id="GO:0004222">
    <property type="term" value="F:metalloendopeptidase activity"/>
    <property type="evidence" value="ECO:0007669"/>
    <property type="project" value="TreeGrafter"/>
</dbReference>
<keyword evidence="8" id="KW-0472">Membrane</keyword>
<dbReference type="PANTHER" id="PTHR21666:SF288">
    <property type="entry name" value="CELL DIVISION PROTEIN YTFB"/>
    <property type="match status" value="1"/>
</dbReference>
<dbReference type="AlphaFoldDB" id="A0A9X2X7X7"/>
<gene>
    <name evidence="10" type="ORF">NYR54_03540</name>
</gene>
<dbReference type="InterPro" id="IPR011055">
    <property type="entry name" value="Dup_hybrid_motif"/>
</dbReference>
<keyword evidence="8" id="KW-0812">Transmembrane</keyword>
<dbReference type="GO" id="GO:0046872">
    <property type="term" value="F:metal ion binding"/>
    <property type="evidence" value="ECO:0007669"/>
    <property type="project" value="UniProtKB-KW"/>
</dbReference>
<dbReference type="Pfam" id="PF01551">
    <property type="entry name" value="Peptidase_M23"/>
    <property type="match status" value="1"/>
</dbReference>
<dbReference type="InterPro" id="IPR016047">
    <property type="entry name" value="M23ase_b-sheet_dom"/>
</dbReference>
<keyword evidence="6" id="KW-0482">Metalloprotease</keyword>
<dbReference type="SUPFAM" id="SSF51261">
    <property type="entry name" value="Duplicated hybrid motif"/>
    <property type="match status" value="1"/>
</dbReference>
<dbReference type="GO" id="GO:0006508">
    <property type="term" value="P:proteolysis"/>
    <property type="evidence" value="ECO:0007669"/>
    <property type="project" value="UniProtKB-KW"/>
</dbReference>
<dbReference type="PANTHER" id="PTHR21666">
    <property type="entry name" value="PEPTIDASE-RELATED"/>
    <property type="match status" value="1"/>
</dbReference>
<dbReference type="FunFam" id="2.70.70.10:FF:000006">
    <property type="entry name" value="M23 family peptidase"/>
    <property type="match status" value="1"/>
</dbReference>
<evidence type="ECO:0000256" key="5">
    <source>
        <dbReference type="ARBA" id="ARBA00022833"/>
    </source>
</evidence>
<evidence type="ECO:0000256" key="8">
    <source>
        <dbReference type="SAM" id="Phobius"/>
    </source>
</evidence>
<proteinExistence type="predicted"/>
<evidence type="ECO:0000259" key="9">
    <source>
        <dbReference type="Pfam" id="PF01551"/>
    </source>
</evidence>
<dbReference type="Gene3D" id="2.70.70.10">
    <property type="entry name" value="Glucose Permease (Domain IIA)"/>
    <property type="match status" value="1"/>
</dbReference>
<sequence>MKQAYHTGVFGRRRELPTVIIARGEHIRYFKVRPWMIALAGSAAAAFLLVTLAAATYLTLHEDIVSAALVRQARLERAYEERIAALRAQLDRVTSRQLLEQQLMQRKMAELVERQEQLTRQQSRLSPVLERAGELRADEQTIPVPSPRPEIRAGLTSEKFGLPTVASAYSQPEEKAQVPWPLRPGYGESGTAEETEEQVLSAIDRSLDDLEADQLARIGSLTETAYQTTEAISAALDAAGIPIAEDYGVEPAGGPLLAAVGALLPFEEKVRELDEALDRLEKIKQTARRIPIANPLPGAAVTSSFGIRSDPIIGRPAHHSGLDFRAEYGAPVRATGSGTVIKAGWNGGYGRMVEIDHGNGITTRYAHLSKIMVQVGAHVEKGGIVGRVGSSGRSTGPHLHYEVRRNGRAVNPLTFISAGRRIQKYL</sequence>
<evidence type="ECO:0000313" key="11">
    <source>
        <dbReference type="Proteomes" id="UP001149009"/>
    </source>
</evidence>
<keyword evidence="7" id="KW-0175">Coiled coil</keyword>
<reference evidence="10" key="1">
    <citation type="submission" date="2022-08" db="EMBL/GenBank/DDBJ databases">
        <title>Chelativorans sichuanense sp. nov., a paraffin oil-degrading bacterium isolated from a mixture of oil-based drill cuttings and paddy soil.</title>
        <authorList>
            <person name="Yu J."/>
            <person name="Liu H."/>
            <person name="Chen Q."/>
        </authorList>
    </citation>
    <scope>NUCLEOTIDE SEQUENCE</scope>
    <source>
        <strain evidence="10">SCAU 2101</strain>
    </source>
</reference>
<protein>
    <submittedName>
        <fullName evidence="10">M23 family metallopeptidase</fullName>
    </submittedName>
</protein>
<dbReference type="Proteomes" id="UP001149009">
    <property type="component" value="Unassembled WGS sequence"/>
</dbReference>
<keyword evidence="5" id="KW-0862">Zinc</keyword>
<evidence type="ECO:0000256" key="2">
    <source>
        <dbReference type="ARBA" id="ARBA00022670"/>
    </source>
</evidence>
<dbReference type="RefSeq" id="WP_261514114.1">
    <property type="nucleotide sequence ID" value="NZ_JAODNV010000005.1"/>
</dbReference>
<organism evidence="10 11">
    <name type="scientific">Chelativorans petroleitrophicus</name>
    <dbReference type="NCBI Taxonomy" id="2975484"/>
    <lineage>
        <taxon>Bacteria</taxon>
        <taxon>Pseudomonadati</taxon>
        <taxon>Pseudomonadota</taxon>
        <taxon>Alphaproteobacteria</taxon>
        <taxon>Hyphomicrobiales</taxon>
        <taxon>Phyllobacteriaceae</taxon>
        <taxon>Chelativorans</taxon>
    </lineage>
</organism>
<keyword evidence="11" id="KW-1185">Reference proteome</keyword>
<dbReference type="InterPro" id="IPR050570">
    <property type="entry name" value="Cell_wall_metabolism_enzyme"/>
</dbReference>
<comment type="caution">
    <text evidence="10">The sequence shown here is derived from an EMBL/GenBank/DDBJ whole genome shotgun (WGS) entry which is preliminary data.</text>
</comment>
<feature type="coiled-coil region" evidence="7">
    <location>
        <begin position="76"/>
        <end position="121"/>
    </location>
</feature>
<keyword evidence="4" id="KW-0378">Hydrolase</keyword>
<accession>A0A9X2X7X7</accession>
<keyword evidence="3" id="KW-0479">Metal-binding</keyword>
<dbReference type="EMBL" id="JAODNV010000005">
    <property type="protein sequence ID" value="MCT8989372.1"/>
    <property type="molecule type" value="Genomic_DNA"/>
</dbReference>
<feature type="transmembrane region" description="Helical" evidence="8">
    <location>
        <begin position="35"/>
        <end position="60"/>
    </location>
</feature>
<keyword evidence="2" id="KW-0645">Protease</keyword>
<name>A0A9X2X7X7_9HYPH</name>
<evidence type="ECO:0000313" key="10">
    <source>
        <dbReference type="EMBL" id="MCT8989372.1"/>
    </source>
</evidence>
<evidence type="ECO:0000256" key="1">
    <source>
        <dbReference type="ARBA" id="ARBA00001947"/>
    </source>
</evidence>
<feature type="domain" description="M23ase beta-sheet core" evidence="9">
    <location>
        <begin position="318"/>
        <end position="412"/>
    </location>
</feature>
<evidence type="ECO:0000256" key="3">
    <source>
        <dbReference type="ARBA" id="ARBA00022723"/>
    </source>
</evidence>
<comment type="cofactor">
    <cofactor evidence="1">
        <name>Zn(2+)</name>
        <dbReference type="ChEBI" id="CHEBI:29105"/>
    </cofactor>
</comment>
<evidence type="ECO:0000256" key="4">
    <source>
        <dbReference type="ARBA" id="ARBA00022801"/>
    </source>
</evidence>
<evidence type="ECO:0000256" key="6">
    <source>
        <dbReference type="ARBA" id="ARBA00023049"/>
    </source>
</evidence>
<keyword evidence="8" id="KW-1133">Transmembrane helix</keyword>
<evidence type="ECO:0000256" key="7">
    <source>
        <dbReference type="SAM" id="Coils"/>
    </source>
</evidence>